<sequence length="101" mass="11635">MLMDIDAIFKALANPTRRQILEWLKHPSDYLSAEECGYFERGVCAGQIERLGKVSQSTMSNHLSVLQQAGLINVEKYGQWSYFSRNEALIQQYLNHLKETL</sequence>
<dbReference type="KEGG" id="aci:ACIAD3497"/>
<dbReference type="PANTHER" id="PTHR33154">
    <property type="entry name" value="TRANSCRIPTIONAL REGULATOR, ARSR FAMILY"/>
    <property type="match status" value="1"/>
</dbReference>
<dbReference type="InterPro" id="IPR036390">
    <property type="entry name" value="WH_DNA-bd_sf"/>
</dbReference>
<keyword evidence="1" id="KW-0805">Transcription regulation</keyword>
<evidence type="ECO:0000256" key="2">
    <source>
        <dbReference type="ARBA" id="ARBA00023125"/>
    </source>
</evidence>
<evidence type="ECO:0000313" key="5">
    <source>
        <dbReference type="EMBL" id="CAG70143.1"/>
    </source>
</evidence>
<evidence type="ECO:0000259" key="4">
    <source>
        <dbReference type="PROSITE" id="PS50987"/>
    </source>
</evidence>
<dbReference type="InterPro" id="IPR001845">
    <property type="entry name" value="HTH_ArsR_DNA-bd_dom"/>
</dbReference>
<feature type="domain" description="HTH arsR-type" evidence="4">
    <location>
        <begin position="1"/>
        <end position="101"/>
    </location>
</feature>
<evidence type="ECO:0000256" key="1">
    <source>
        <dbReference type="ARBA" id="ARBA00023015"/>
    </source>
</evidence>
<dbReference type="InterPro" id="IPR051081">
    <property type="entry name" value="HTH_MetalResp_TranReg"/>
</dbReference>
<keyword evidence="3" id="KW-0804">Transcription</keyword>
<dbReference type="STRING" id="202950.GCA_001485005_01713"/>
<dbReference type="InterPro" id="IPR011991">
    <property type="entry name" value="ArsR-like_HTH"/>
</dbReference>
<dbReference type="GO" id="GO:0003677">
    <property type="term" value="F:DNA binding"/>
    <property type="evidence" value="ECO:0007669"/>
    <property type="project" value="UniProtKB-KW"/>
</dbReference>
<evidence type="ECO:0000313" key="6">
    <source>
        <dbReference type="Proteomes" id="UP000000430"/>
    </source>
</evidence>
<organism evidence="5 6">
    <name type="scientific">Acinetobacter baylyi (strain ATCC 33305 / BD413 / ADP1)</name>
    <dbReference type="NCBI Taxonomy" id="62977"/>
    <lineage>
        <taxon>Bacteria</taxon>
        <taxon>Pseudomonadati</taxon>
        <taxon>Pseudomonadota</taxon>
        <taxon>Gammaproteobacteria</taxon>
        <taxon>Moraxellales</taxon>
        <taxon>Moraxellaceae</taxon>
        <taxon>Acinetobacter</taxon>
    </lineage>
</organism>
<dbReference type="InterPro" id="IPR036388">
    <property type="entry name" value="WH-like_DNA-bd_sf"/>
</dbReference>
<evidence type="ECO:0000256" key="3">
    <source>
        <dbReference type="ARBA" id="ARBA00023163"/>
    </source>
</evidence>
<dbReference type="CDD" id="cd00090">
    <property type="entry name" value="HTH_ARSR"/>
    <property type="match status" value="1"/>
</dbReference>
<protein>
    <submittedName>
        <fullName evidence="5">Putative transcriptional regulator (ArsR family)</fullName>
    </submittedName>
</protein>
<dbReference type="HOGENOM" id="CLU_097806_10_1_6"/>
<dbReference type="GO" id="GO:0003700">
    <property type="term" value="F:DNA-binding transcription factor activity"/>
    <property type="evidence" value="ECO:0007669"/>
    <property type="project" value="InterPro"/>
</dbReference>
<dbReference type="AlphaFoldDB" id="Q6F722"/>
<keyword evidence="2" id="KW-0238">DNA-binding</keyword>
<accession>Q6F722</accession>
<dbReference type="PANTHER" id="PTHR33154:SF33">
    <property type="entry name" value="TRANSCRIPTIONAL REPRESSOR SDPR"/>
    <property type="match status" value="1"/>
</dbReference>
<dbReference type="PROSITE" id="PS50987">
    <property type="entry name" value="HTH_ARSR_2"/>
    <property type="match status" value="1"/>
</dbReference>
<dbReference type="EMBL" id="CR543861">
    <property type="protein sequence ID" value="CAG70143.1"/>
    <property type="molecule type" value="Genomic_DNA"/>
</dbReference>
<dbReference type="Proteomes" id="UP000000430">
    <property type="component" value="Chromosome"/>
</dbReference>
<proteinExistence type="predicted"/>
<dbReference type="Gene3D" id="1.10.10.10">
    <property type="entry name" value="Winged helix-like DNA-binding domain superfamily/Winged helix DNA-binding domain"/>
    <property type="match status" value="1"/>
</dbReference>
<dbReference type="SUPFAM" id="SSF46785">
    <property type="entry name" value="Winged helix' DNA-binding domain"/>
    <property type="match status" value="1"/>
</dbReference>
<dbReference type="eggNOG" id="COG0640">
    <property type="taxonomic scope" value="Bacteria"/>
</dbReference>
<reference evidence="5 6" key="1">
    <citation type="journal article" date="2004" name="Nucleic Acids Res.">
        <title>Unique features revealed by the genome sequence of Acinetobacter sp. ADP1, a versatile and naturally transformation competent bacterium.</title>
        <authorList>
            <person name="Barbe V."/>
            <person name="Vallenet D."/>
            <person name="Fonknechten N."/>
            <person name="Kreimeyer A."/>
            <person name="Oztas S."/>
            <person name="Labarre L."/>
            <person name="Cruveiller S."/>
            <person name="Robert C."/>
            <person name="Duprat S."/>
            <person name="Wincker P."/>
            <person name="Ornston L.N."/>
            <person name="Weissenbach J."/>
            <person name="Marliere P."/>
            <person name="Cohen G.N."/>
            <person name="Medigue C."/>
        </authorList>
    </citation>
    <scope>NUCLEOTIDE SEQUENCE [LARGE SCALE GENOMIC DNA]</scope>
    <source>
        <strain evidence="6">ATCC 33305 / BD413 / ADP1</strain>
    </source>
</reference>
<dbReference type="SMART" id="SM00418">
    <property type="entry name" value="HTH_ARSR"/>
    <property type="match status" value="1"/>
</dbReference>
<dbReference type="Pfam" id="PF01022">
    <property type="entry name" value="HTH_5"/>
    <property type="match status" value="1"/>
</dbReference>
<name>Q6F722_ACIAD</name>
<gene>
    <name evidence="5" type="ordered locus">ACIAD3497</name>
</gene>